<feature type="chain" id="PRO_5004325623" evidence="1">
    <location>
        <begin position="46"/>
        <end position="130"/>
    </location>
</feature>
<evidence type="ECO:0000313" key="3">
    <source>
        <dbReference type="Proteomes" id="UP000001816"/>
    </source>
</evidence>
<dbReference type="eggNOG" id="ENOG5033DRN">
    <property type="taxonomic scope" value="Bacteria"/>
</dbReference>
<feature type="signal peptide" evidence="1">
    <location>
        <begin position="1"/>
        <end position="45"/>
    </location>
</feature>
<sequence length="130" mass="13450">MSSSFALTRSHGLLSSRTPFSKRSSMMRIATGLVLAALLATPALAQNAAPPPAAASASAFSADTPLEAVVANPAAKAALDKTLPALAKHPAFEQFKGMSLRELQAYAEGQITNEMIAKVDADLKALSTKP</sequence>
<dbReference type="PIR" id="G87422">
    <property type="entry name" value="G87422"/>
</dbReference>
<dbReference type="EnsemblBacteria" id="AAK23379">
    <property type="protein sequence ID" value="AAK23379"/>
    <property type="gene ID" value="CC_1398"/>
</dbReference>
<reference evidence="2 3" key="1">
    <citation type="journal article" date="2001" name="Proc. Natl. Acad. Sci. U.S.A.">
        <title>Complete genome sequence of Caulobacter crescentus.</title>
        <authorList>
            <person name="Nierman W.C."/>
            <person name="Feldblyum T.V."/>
            <person name="Laub M.T."/>
            <person name="Paulsen I.T."/>
            <person name="Nelson K.E."/>
            <person name="Eisen J.A."/>
            <person name="Heidelberg J.F."/>
            <person name="Alley M.R."/>
            <person name="Ohta N."/>
            <person name="Maddock J.R."/>
            <person name="Potocka I."/>
            <person name="Nelson W.C."/>
            <person name="Newton A."/>
            <person name="Stephens C."/>
            <person name="Phadke N.D."/>
            <person name="Ely B."/>
            <person name="DeBoy R.T."/>
            <person name="Dodson R.J."/>
            <person name="Durkin A.S."/>
            <person name="Gwinn M.L."/>
            <person name="Haft D.H."/>
            <person name="Kolonay J.F."/>
            <person name="Smit J."/>
            <person name="Craven M.B."/>
            <person name="Khouri H."/>
            <person name="Shetty J."/>
            <person name="Berry K."/>
            <person name="Utterback T."/>
            <person name="Tran K."/>
            <person name="Wolf A."/>
            <person name="Vamathevan J."/>
            <person name="Ermolaeva M."/>
            <person name="White O."/>
            <person name="Salzberg S.L."/>
            <person name="Venter J.C."/>
            <person name="Shapiro L."/>
            <person name="Fraser C.M."/>
        </authorList>
    </citation>
    <scope>NUCLEOTIDE SEQUENCE [LARGE SCALE GENOMIC DNA]</scope>
    <source>
        <strain evidence="3">ATCC 19089 / CB15</strain>
    </source>
</reference>
<keyword evidence="1" id="KW-0732">Signal</keyword>
<dbReference type="AlphaFoldDB" id="Q9A8F6"/>
<dbReference type="EMBL" id="AE005673">
    <property type="protein sequence ID" value="AAK23379.1"/>
    <property type="molecule type" value="Genomic_DNA"/>
</dbReference>
<name>Q9A8F6_CAUVC</name>
<organism evidence="2 3">
    <name type="scientific">Caulobacter vibrioides (strain ATCC 19089 / CIP 103742 / CB 15)</name>
    <name type="common">Caulobacter crescentus</name>
    <dbReference type="NCBI Taxonomy" id="190650"/>
    <lineage>
        <taxon>Bacteria</taxon>
        <taxon>Pseudomonadati</taxon>
        <taxon>Pseudomonadota</taxon>
        <taxon>Alphaproteobacteria</taxon>
        <taxon>Caulobacterales</taxon>
        <taxon>Caulobacteraceae</taxon>
        <taxon>Caulobacter</taxon>
    </lineage>
</organism>
<dbReference type="PATRIC" id="fig|190650.5.peg.1424"/>
<dbReference type="BioCyc" id="CAULO:CC1398-MONOMER"/>
<proteinExistence type="predicted"/>
<accession>Q9A8F6</accession>
<dbReference type="HOGENOM" id="CLU_173086_0_0_5"/>
<evidence type="ECO:0000256" key="1">
    <source>
        <dbReference type="SAM" id="SignalP"/>
    </source>
</evidence>
<protein>
    <submittedName>
        <fullName evidence="2">Uncharacterized protein</fullName>
    </submittedName>
</protein>
<dbReference type="SMR" id="Q9A8F6"/>
<gene>
    <name evidence="2" type="ordered locus">CC_1398</name>
</gene>
<dbReference type="Proteomes" id="UP000001816">
    <property type="component" value="Chromosome"/>
</dbReference>
<dbReference type="KEGG" id="ccr:CC_1398"/>
<evidence type="ECO:0000313" key="2">
    <source>
        <dbReference type="EMBL" id="AAK23379.1"/>
    </source>
</evidence>
<keyword evidence="3" id="KW-1185">Reference proteome</keyword>
<dbReference type="STRING" id="190650.CC_1398"/>